<evidence type="ECO:0000313" key="2">
    <source>
        <dbReference type="EMBL" id="CAA9483339.1"/>
    </source>
</evidence>
<proteinExistence type="predicted"/>
<dbReference type="EMBL" id="CADCVJ010000182">
    <property type="protein sequence ID" value="CAA9483339.1"/>
    <property type="molecule type" value="Genomic_DNA"/>
</dbReference>
<name>A0A6J4RVX9_9ACTN</name>
<evidence type="ECO:0000256" key="1">
    <source>
        <dbReference type="SAM" id="MobiDB-lite"/>
    </source>
</evidence>
<gene>
    <name evidence="2" type="ORF">AVDCRST_MAG38-2163</name>
</gene>
<dbReference type="AlphaFoldDB" id="A0A6J4RVX9"/>
<feature type="compositionally biased region" description="Basic and acidic residues" evidence="1">
    <location>
        <begin position="11"/>
        <end position="20"/>
    </location>
</feature>
<protein>
    <submittedName>
        <fullName evidence="2">Uncharacterized protein</fullName>
    </submittedName>
</protein>
<reference evidence="2" key="1">
    <citation type="submission" date="2020-02" db="EMBL/GenBank/DDBJ databases">
        <authorList>
            <person name="Meier V. D."/>
        </authorList>
    </citation>
    <scope>NUCLEOTIDE SEQUENCE</scope>
    <source>
        <strain evidence="2">AVDCRST_MAG38</strain>
    </source>
</reference>
<feature type="region of interest" description="Disordered" evidence="1">
    <location>
        <begin position="1"/>
        <end position="20"/>
    </location>
</feature>
<organism evidence="2">
    <name type="scientific">uncultured Solirubrobacteraceae bacterium</name>
    <dbReference type="NCBI Taxonomy" id="1162706"/>
    <lineage>
        <taxon>Bacteria</taxon>
        <taxon>Bacillati</taxon>
        <taxon>Actinomycetota</taxon>
        <taxon>Thermoleophilia</taxon>
        <taxon>Solirubrobacterales</taxon>
        <taxon>Solirubrobacteraceae</taxon>
        <taxon>environmental samples</taxon>
    </lineage>
</organism>
<feature type="region of interest" description="Disordered" evidence="1">
    <location>
        <begin position="29"/>
        <end position="50"/>
    </location>
</feature>
<sequence>MPAQPSHPHQPSREMIHEALRGWPALHAYELPDEPPAPRASTVAQSASRR</sequence>
<accession>A0A6J4RVX9</accession>